<keyword evidence="2" id="KW-1185">Reference proteome</keyword>
<protein>
    <submittedName>
        <fullName evidence="1">Uncharacterized protein</fullName>
    </submittedName>
</protein>
<organism evidence="1 2">
    <name type="scientific">Boletus edulis BED1</name>
    <dbReference type="NCBI Taxonomy" id="1328754"/>
    <lineage>
        <taxon>Eukaryota</taxon>
        <taxon>Fungi</taxon>
        <taxon>Dikarya</taxon>
        <taxon>Basidiomycota</taxon>
        <taxon>Agaricomycotina</taxon>
        <taxon>Agaricomycetes</taxon>
        <taxon>Agaricomycetidae</taxon>
        <taxon>Boletales</taxon>
        <taxon>Boletineae</taxon>
        <taxon>Boletaceae</taxon>
        <taxon>Boletoideae</taxon>
        <taxon>Boletus</taxon>
    </lineage>
</organism>
<sequence>MSMSIRELYARDVQGRRGEGIDTGLACRHLTKALAARRLCSWMQSRRRGRVARRYQWTLGQLRH</sequence>
<dbReference type="Proteomes" id="UP001194468">
    <property type="component" value="Unassembled WGS sequence"/>
</dbReference>
<proteinExistence type="predicted"/>
<dbReference type="EMBL" id="WHUW01000009">
    <property type="protein sequence ID" value="KAF8442239.1"/>
    <property type="molecule type" value="Genomic_DNA"/>
</dbReference>
<accession>A0AAD4GG33</accession>
<comment type="caution">
    <text evidence="1">The sequence shown here is derived from an EMBL/GenBank/DDBJ whole genome shotgun (WGS) entry which is preliminary data.</text>
</comment>
<gene>
    <name evidence="1" type="ORF">L210DRAFT_938738</name>
</gene>
<evidence type="ECO:0000313" key="1">
    <source>
        <dbReference type="EMBL" id="KAF8442239.1"/>
    </source>
</evidence>
<feature type="non-terminal residue" evidence="1">
    <location>
        <position position="64"/>
    </location>
</feature>
<reference evidence="1" key="2">
    <citation type="journal article" date="2020" name="Nat. Commun.">
        <title>Large-scale genome sequencing of mycorrhizal fungi provides insights into the early evolution of symbiotic traits.</title>
        <authorList>
            <person name="Miyauchi S."/>
            <person name="Kiss E."/>
            <person name="Kuo A."/>
            <person name="Drula E."/>
            <person name="Kohler A."/>
            <person name="Sanchez-Garcia M."/>
            <person name="Morin E."/>
            <person name="Andreopoulos B."/>
            <person name="Barry K.W."/>
            <person name="Bonito G."/>
            <person name="Buee M."/>
            <person name="Carver A."/>
            <person name="Chen C."/>
            <person name="Cichocki N."/>
            <person name="Clum A."/>
            <person name="Culley D."/>
            <person name="Crous P.W."/>
            <person name="Fauchery L."/>
            <person name="Girlanda M."/>
            <person name="Hayes R.D."/>
            <person name="Keri Z."/>
            <person name="LaButti K."/>
            <person name="Lipzen A."/>
            <person name="Lombard V."/>
            <person name="Magnuson J."/>
            <person name="Maillard F."/>
            <person name="Murat C."/>
            <person name="Nolan M."/>
            <person name="Ohm R.A."/>
            <person name="Pangilinan J."/>
            <person name="Pereira M.F."/>
            <person name="Perotto S."/>
            <person name="Peter M."/>
            <person name="Pfister S."/>
            <person name="Riley R."/>
            <person name="Sitrit Y."/>
            <person name="Stielow J.B."/>
            <person name="Szollosi G."/>
            <person name="Zifcakova L."/>
            <person name="Stursova M."/>
            <person name="Spatafora J.W."/>
            <person name="Tedersoo L."/>
            <person name="Vaario L.M."/>
            <person name="Yamada A."/>
            <person name="Yan M."/>
            <person name="Wang P."/>
            <person name="Xu J."/>
            <person name="Bruns T."/>
            <person name="Baldrian P."/>
            <person name="Vilgalys R."/>
            <person name="Dunand C."/>
            <person name="Henrissat B."/>
            <person name="Grigoriev I.V."/>
            <person name="Hibbett D."/>
            <person name="Nagy L.G."/>
            <person name="Martin F.M."/>
        </authorList>
    </citation>
    <scope>NUCLEOTIDE SEQUENCE</scope>
    <source>
        <strain evidence="1">BED1</strain>
    </source>
</reference>
<name>A0AAD4GG33_BOLED</name>
<evidence type="ECO:0000313" key="2">
    <source>
        <dbReference type="Proteomes" id="UP001194468"/>
    </source>
</evidence>
<dbReference type="AlphaFoldDB" id="A0AAD4GG33"/>
<reference evidence="1" key="1">
    <citation type="submission" date="2019-10" db="EMBL/GenBank/DDBJ databases">
        <authorList>
            <consortium name="DOE Joint Genome Institute"/>
            <person name="Kuo A."/>
            <person name="Miyauchi S."/>
            <person name="Kiss E."/>
            <person name="Drula E."/>
            <person name="Kohler A."/>
            <person name="Sanchez-Garcia M."/>
            <person name="Andreopoulos B."/>
            <person name="Barry K.W."/>
            <person name="Bonito G."/>
            <person name="Buee M."/>
            <person name="Carver A."/>
            <person name="Chen C."/>
            <person name="Cichocki N."/>
            <person name="Clum A."/>
            <person name="Culley D."/>
            <person name="Crous P.W."/>
            <person name="Fauchery L."/>
            <person name="Girlanda M."/>
            <person name="Hayes R."/>
            <person name="Keri Z."/>
            <person name="LaButti K."/>
            <person name="Lipzen A."/>
            <person name="Lombard V."/>
            <person name="Magnuson J."/>
            <person name="Maillard F."/>
            <person name="Morin E."/>
            <person name="Murat C."/>
            <person name="Nolan M."/>
            <person name="Ohm R."/>
            <person name="Pangilinan J."/>
            <person name="Pereira M."/>
            <person name="Perotto S."/>
            <person name="Peter M."/>
            <person name="Riley R."/>
            <person name="Sitrit Y."/>
            <person name="Stielow B."/>
            <person name="Szollosi G."/>
            <person name="Zifcakova L."/>
            <person name="Stursova M."/>
            <person name="Spatafora J.W."/>
            <person name="Tedersoo L."/>
            <person name="Vaario L.-M."/>
            <person name="Yamada A."/>
            <person name="Yan M."/>
            <person name="Wang P."/>
            <person name="Xu J."/>
            <person name="Bruns T."/>
            <person name="Baldrian P."/>
            <person name="Vilgalys R."/>
            <person name="Henrissat B."/>
            <person name="Grigoriev I.V."/>
            <person name="Hibbett D."/>
            <person name="Nagy L.G."/>
            <person name="Martin F.M."/>
        </authorList>
    </citation>
    <scope>NUCLEOTIDE SEQUENCE</scope>
    <source>
        <strain evidence="1">BED1</strain>
    </source>
</reference>